<keyword evidence="1" id="KW-1133">Transmembrane helix</keyword>
<keyword evidence="1" id="KW-0472">Membrane</keyword>
<evidence type="ECO:0000313" key="2">
    <source>
        <dbReference type="EMBL" id="ANU38271.1"/>
    </source>
</evidence>
<accession>A0A1C7FEC5</accession>
<reference evidence="2 3" key="1">
    <citation type="submission" date="2016-07" db="EMBL/GenBank/DDBJ databases">
        <title>Genome sequencing of Vibrio scophthalmi strain VS-05, an isolated from Paralichthys olivaceus.</title>
        <authorList>
            <person name="Han H.-J."/>
        </authorList>
    </citation>
    <scope>NUCLEOTIDE SEQUENCE [LARGE SCALE GENOMIC DNA]</scope>
    <source>
        <strain evidence="2 3">VS-05</strain>
    </source>
</reference>
<protein>
    <submittedName>
        <fullName evidence="2">Uncharacterized protein</fullName>
    </submittedName>
</protein>
<evidence type="ECO:0000313" key="3">
    <source>
        <dbReference type="Proteomes" id="UP000092528"/>
    </source>
</evidence>
<keyword evidence="3" id="KW-1185">Reference proteome</keyword>
<feature type="transmembrane region" description="Helical" evidence="1">
    <location>
        <begin position="6"/>
        <end position="30"/>
    </location>
</feature>
<name>A0A1C7FEC5_9VIBR</name>
<evidence type="ECO:0000256" key="1">
    <source>
        <dbReference type="SAM" id="Phobius"/>
    </source>
</evidence>
<feature type="transmembrane region" description="Helical" evidence="1">
    <location>
        <begin position="152"/>
        <end position="169"/>
    </location>
</feature>
<keyword evidence="1" id="KW-0812">Transmembrane</keyword>
<gene>
    <name evidence="2" type="ORF">VSVS05_03233</name>
</gene>
<dbReference type="RefSeq" id="WP_065546806.1">
    <property type="nucleotide sequence ID" value="NZ_CP134272.1"/>
</dbReference>
<sequence length="227" mass="25642">MEIFNNAWFVGIGGGVLSGLIVTVITRYLFSRKDNREYLQKISSVNREIVYALRPGISEGHIPDEHVLTALINSTSRKYRVNRDDAYKPKQVAEELIKEIMDSSFISSETKKSYCETLSHFVQEREVGGNAESNIERKVAESEYRQKLTEQMSAVLGLTAAMGTMLFAFDRFLDQATVRTPIKEALDLLLPTMTVLISTLVAMASMLAVVRLKRLKNKNNENDENKT</sequence>
<dbReference type="EMBL" id="CP016415">
    <property type="protein sequence ID" value="ANU38271.1"/>
    <property type="molecule type" value="Genomic_DNA"/>
</dbReference>
<proteinExistence type="predicted"/>
<dbReference type="GeneID" id="96874661"/>
<feature type="transmembrane region" description="Helical" evidence="1">
    <location>
        <begin position="189"/>
        <end position="210"/>
    </location>
</feature>
<organism evidence="2 3">
    <name type="scientific">Vibrio scophthalmi</name>
    <dbReference type="NCBI Taxonomy" id="45658"/>
    <lineage>
        <taxon>Bacteria</taxon>
        <taxon>Pseudomonadati</taxon>
        <taxon>Pseudomonadota</taxon>
        <taxon>Gammaproteobacteria</taxon>
        <taxon>Vibrionales</taxon>
        <taxon>Vibrionaceae</taxon>
        <taxon>Vibrio</taxon>
    </lineage>
</organism>
<dbReference type="PATRIC" id="fig|45658.7.peg.3184"/>
<dbReference type="AlphaFoldDB" id="A0A1C7FEC5"/>
<dbReference type="Proteomes" id="UP000092528">
    <property type="component" value="Chromosome 2"/>
</dbReference>